<reference evidence="1" key="1">
    <citation type="submission" date="2022-11" db="EMBL/GenBank/DDBJ databases">
        <authorList>
            <person name="Hyden B.L."/>
            <person name="Feng K."/>
            <person name="Yates T."/>
            <person name="Jawdy S."/>
            <person name="Smart L.B."/>
            <person name="Muchero W."/>
        </authorList>
    </citation>
    <scope>NUCLEOTIDE SEQUENCE</scope>
    <source>
        <tissue evidence="1">Shoot tip</tissue>
    </source>
</reference>
<sequence length="177" mass="19260">MQSALFQCSVLGILAIGPPRRRPWIILSSGVAFIFLHPSASGTPQQLSEQVEKSSRNVSGDILKLYLIQISATAFLLPASYTLTRARLCIATSTGQTSMSRDLPGNFRFGLQSINMGRIDGPEVSDTDDILPHMTNGPSKQFPFKAEVQGIAESADMFIRPGHESHPATIYTRKVAV</sequence>
<accession>A0A9Q0SZA9</accession>
<comment type="caution">
    <text evidence="1">The sequence shown here is derived from an EMBL/GenBank/DDBJ whole genome shotgun (WGS) entry which is preliminary data.</text>
</comment>
<keyword evidence="2" id="KW-1185">Reference proteome</keyword>
<organism evidence="1 2">
    <name type="scientific">Salix koriyanagi</name>
    <dbReference type="NCBI Taxonomy" id="2511006"/>
    <lineage>
        <taxon>Eukaryota</taxon>
        <taxon>Viridiplantae</taxon>
        <taxon>Streptophyta</taxon>
        <taxon>Embryophyta</taxon>
        <taxon>Tracheophyta</taxon>
        <taxon>Spermatophyta</taxon>
        <taxon>Magnoliopsida</taxon>
        <taxon>eudicotyledons</taxon>
        <taxon>Gunneridae</taxon>
        <taxon>Pentapetalae</taxon>
        <taxon>rosids</taxon>
        <taxon>fabids</taxon>
        <taxon>Malpighiales</taxon>
        <taxon>Salicaceae</taxon>
        <taxon>Saliceae</taxon>
        <taxon>Salix</taxon>
    </lineage>
</organism>
<protein>
    <submittedName>
        <fullName evidence="1">Uncharacterized protein</fullName>
    </submittedName>
</protein>
<dbReference type="AlphaFoldDB" id="A0A9Q0SZA9"/>
<evidence type="ECO:0000313" key="1">
    <source>
        <dbReference type="EMBL" id="KAJ6694845.1"/>
    </source>
</evidence>
<proteinExistence type="predicted"/>
<dbReference type="Proteomes" id="UP001151752">
    <property type="component" value="Chromosome 3"/>
</dbReference>
<name>A0A9Q0SZA9_9ROSI</name>
<dbReference type="EMBL" id="JAPFFM010000017">
    <property type="protein sequence ID" value="KAJ6694845.1"/>
    <property type="molecule type" value="Genomic_DNA"/>
</dbReference>
<reference evidence="1" key="2">
    <citation type="journal article" date="2023" name="Int. J. Mol. Sci.">
        <title>De Novo Assembly and Annotation of 11 Diverse Shrub Willow (Salix) Genomes Reveals Novel Gene Organization in Sex-Linked Regions.</title>
        <authorList>
            <person name="Hyden B."/>
            <person name="Feng K."/>
            <person name="Yates T.B."/>
            <person name="Jawdy S."/>
            <person name="Cereghino C."/>
            <person name="Smart L.B."/>
            <person name="Muchero W."/>
        </authorList>
    </citation>
    <scope>NUCLEOTIDE SEQUENCE</scope>
    <source>
        <tissue evidence="1">Shoot tip</tissue>
    </source>
</reference>
<gene>
    <name evidence="1" type="ORF">OIU74_014055</name>
</gene>
<evidence type="ECO:0000313" key="2">
    <source>
        <dbReference type="Proteomes" id="UP001151752"/>
    </source>
</evidence>